<dbReference type="AlphaFoldDB" id="A0AAV4XPG1"/>
<evidence type="ECO:0000313" key="2">
    <source>
        <dbReference type="Proteomes" id="UP001054945"/>
    </source>
</evidence>
<evidence type="ECO:0008006" key="3">
    <source>
        <dbReference type="Google" id="ProtNLM"/>
    </source>
</evidence>
<sequence length="83" mass="9391">MPTGYGKMDGNSSQARTSPVPLSETLLLSPASLLHIKHASIKELFSFLTHQHLIIFLRCFRIFRDSALRPKFYASLGHKVLDH</sequence>
<comment type="caution">
    <text evidence="1">The sequence shown here is derived from an EMBL/GenBank/DDBJ whole genome shotgun (WGS) entry which is preliminary data.</text>
</comment>
<evidence type="ECO:0000313" key="1">
    <source>
        <dbReference type="EMBL" id="GIY96218.1"/>
    </source>
</evidence>
<organism evidence="1 2">
    <name type="scientific">Caerostris extrusa</name>
    <name type="common">Bark spider</name>
    <name type="synonym">Caerostris bankana</name>
    <dbReference type="NCBI Taxonomy" id="172846"/>
    <lineage>
        <taxon>Eukaryota</taxon>
        <taxon>Metazoa</taxon>
        <taxon>Ecdysozoa</taxon>
        <taxon>Arthropoda</taxon>
        <taxon>Chelicerata</taxon>
        <taxon>Arachnida</taxon>
        <taxon>Araneae</taxon>
        <taxon>Araneomorphae</taxon>
        <taxon>Entelegynae</taxon>
        <taxon>Araneoidea</taxon>
        <taxon>Araneidae</taxon>
        <taxon>Caerostris</taxon>
    </lineage>
</organism>
<proteinExistence type="predicted"/>
<dbReference type="Proteomes" id="UP001054945">
    <property type="component" value="Unassembled WGS sequence"/>
</dbReference>
<name>A0AAV4XPG1_CAEEX</name>
<accession>A0AAV4XPG1</accession>
<dbReference type="EMBL" id="BPLR01018020">
    <property type="protein sequence ID" value="GIY96218.1"/>
    <property type="molecule type" value="Genomic_DNA"/>
</dbReference>
<protein>
    <recommendedName>
        <fullName evidence="3">Maturase K</fullName>
    </recommendedName>
</protein>
<reference evidence="1 2" key="1">
    <citation type="submission" date="2021-06" db="EMBL/GenBank/DDBJ databases">
        <title>Caerostris extrusa draft genome.</title>
        <authorList>
            <person name="Kono N."/>
            <person name="Arakawa K."/>
        </authorList>
    </citation>
    <scope>NUCLEOTIDE SEQUENCE [LARGE SCALE GENOMIC DNA]</scope>
</reference>
<gene>
    <name evidence="1" type="ORF">CEXT_126721</name>
</gene>
<keyword evidence="2" id="KW-1185">Reference proteome</keyword>